<dbReference type="RefSeq" id="WP_166913719.1">
    <property type="nucleotide sequence ID" value="NZ_CP050253.1"/>
</dbReference>
<dbReference type="KEGG" id="orb:IPMB12_06975"/>
<organism evidence="1 2">
    <name type="scientific">Zophobihabitans entericus</name>
    <dbReference type="NCBI Taxonomy" id="1635327"/>
    <lineage>
        <taxon>Bacteria</taxon>
        <taxon>Pseudomonadati</taxon>
        <taxon>Pseudomonadota</taxon>
        <taxon>Gammaproteobacteria</taxon>
        <taxon>Orbales</taxon>
        <taxon>Orbaceae</taxon>
        <taxon>Zophobihabitans</taxon>
    </lineage>
</organism>
<name>A0A6G9I7L7_9GAMM</name>
<sequence>MSSLQIPQGCIEYPDTEELIDQCHALAGAIDESDEQQSKDILFTLLKEKITVLRSCYLVEMNKLEQEWLDSTSGRCS</sequence>
<reference evidence="1 2" key="1">
    <citation type="submission" date="2020-03" db="EMBL/GenBank/DDBJ databases">
        <title>Complete genome sequence of Orbus sp. IPMB12 (BCRC 80908).</title>
        <authorList>
            <person name="Lo W.-S."/>
            <person name="Chang T.-H."/>
            <person name="Kuo C.-H."/>
        </authorList>
    </citation>
    <scope>NUCLEOTIDE SEQUENCE [LARGE SCALE GENOMIC DNA]</scope>
    <source>
        <strain evidence="1 2">IPMB12</strain>
    </source>
</reference>
<gene>
    <name evidence="1" type="ORF">IPMB12_06975</name>
</gene>
<evidence type="ECO:0000313" key="2">
    <source>
        <dbReference type="Proteomes" id="UP000501168"/>
    </source>
</evidence>
<evidence type="ECO:0000313" key="1">
    <source>
        <dbReference type="EMBL" id="QIQ20203.1"/>
    </source>
</evidence>
<dbReference type="AlphaFoldDB" id="A0A6G9I7L7"/>
<dbReference type="EMBL" id="CP050253">
    <property type="protein sequence ID" value="QIQ20203.1"/>
    <property type="molecule type" value="Genomic_DNA"/>
</dbReference>
<keyword evidence="2" id="KW-1185">Reference proteome</keyword>
<proteinExistence type="predicted"/>
<dbReference type="Proteomes" id="UP000501168">
    <property type="component" value="Chromosome"/>
</dbReference>
<protein>
    <submittedName>
        <fullName evidence="1">Uncharacterized protein</fullName>
    </submittedName>
</protein>
<dbReference type="InParanoid" id="A0A6G9I7L7"/>
<accession>A0A6G9I7L7</accession>